<protein>
    <submittedName>
        <fullName evidence="2">Phosphotransferase</fullName>
    </submittedName>
</protein>
<organism evidence="2 3">
    <name type="scientific">Arthrobacter citreus</name>
    <dbReference type="NCBI Taxonomy" id="1670"/>
    <lineage>
        <taxon>Bacteria</taxon>
        <taxon>Bacillati</taxon>
        <taxon>Actinomycetota</taxon>
        <taxon>Actinomycetes</taxon>
        <taxon>Micrococcales</taxon>
        <taxon>Micrococcaceae</taxon>
        <taxon>Arthrobacter</taxon>
    </lineage>
</organism>
<dbReference type="Proteomes" id="UP001448858">
    <property type="component" value="Chromosome"/>
</dbReference>
<proteinExistence type="predicted"/>
<name>A0ABZ2ZY65_9MICC</name>
<gene>
    <name evidence="2" type="ORF">AAE021_01790</name>
</gene>
<dbReference type="Pfam" id="PF01636">
    <property type="entry name" value="APH"/>
    <property type="match status" value="1"/>
</dbReference>
<dbReference type="EMBL" id="CP151657">
    <property type="protein sequence ID" value="WZP16351.1"/>
    <property type="molecule type" value="Genomic_DNA"/>
</dbReference>
<evidence type="ECO:0000259" key="1">
    <source>
        <dbReference type="Pfam" id="PF01636"/>
    </source>
</evidence>
<feature type="domain" description="Aminoglycoside phosphotransferase" evidence="1">
    <location>
        <begin position="172"/>
        <end position="345"/>
    </location>
</feature>
<dbReference type="InterPro" id="IPR011009">
    <property type="entry name" value="Kinase-like_dom_sf"/>
</dbReference>
<evidence type="ECO:0000313" key="3">
    <source>
        <dbReference type="Proteomes" id="UP001448858"/>
    </source>
</evidence>
<evidence type="ECO:0000313" key="2">
    <source>
        <dbReference type="EMBL" id="WZP16351.1"/>
    </source>
</evidence>
<keyword evidence="3" id="KW-1185">Reference proteome</keyword>
<dbReference type="SUPFAM" id="SSF56112">
    <property type="entry name" value="Protein kinase-like (PK-like)"/>
    <property type="match status" value="1"/>
</dbReference>
<dbReference type="RefSeq" id="WP_342023967.1">
    <property type="nucleotide sequence ID" value="NZ_CP151657.1"/>
</dbReference>
<dbReference type="Gene3D" id="3.90.1200.10">
    <property type="match status" value="1"/>
</dbReference>
<sequence length="420" mass="43030">MSPGSRKNAGTAEGAAKALLEGDGMSGPLAAALRPLGLRPAAWIHLRSHHRPGAGVSALYRVDAVPRSGAGRHTREAVRLHVGATTANLPDAGSALRADLGGTTVRLWIHPRDPILSGLPWATNAEAVARDVFGADSDTARATLKLVAYRPLRRAVVRGAYQDAVAYLKVPQPHLAAGLRERLHLAAAAGLPVPPLLEPPSGAGPASDGVLVLGALPGRPLHQELRGAGPHRLDPAVLTGLLDRLPSGVLLLPRRPAWSERILDYGAGAAVALPEGAERIERCAQGVAAMVRATDPGPLVPSHGDFHGGNMLADGGGDLRITGMLDVDGMGPGHRVDDLACFVGHLAVLAALTPENAGLQGAAERCARSFARSAGPAALYSRSAGVALTLVAGAAVRGPDAAKRALGAAEDLLGRARGRS</sequence>
<reference evidence="2 3" key="1">
    <citation type="submission" date="2024-04" db="EMBL/GenBank/DDBJ databases">
        <title>Arthrobacter sp. from Plains bison fecal sample.</title>
        <authorList>
            <person name="Ruzzini A."/>
        </authorList>
    </citation>
    <scope>NUCLEOTIDE SEQUENCE [LARGE SCALE GENOMIC DNA]</scope>
    <source>
        <strain evidence="2 3">EINP1</strain>
    </source>
</reference>
<dbReference type="InterPro" id="IPR002575">
    <property type="entry name" value="Aminoglycoside_PTrfase"/>
</dbReference>
<accession>A0ABZ2ZY65</accession>